<gene>
    <name evidence="1" type="ORF">C6Y45_07760</name>
</gene>
<dbReference type="EMBL" id="PZJJ01000010">
    <property type="protein sequence ID" value="PTL39069.1"/>
    <property type="molecule type" value="Genomic_DNA"/>
</dbReference>
<comment type="caution">
    <text evidence="1">The sequence shown here is derived from an EMBL/GenBank/DDBJ whole genome shotgun (WGS) entry which is preliminary data.</text>
</comment>
<dbReference type="Proteomes" id="UP000240509">
    <property type="component" value="Unassembled WGS sequence"/>
</dbReference>
<accession>A0A2T4U6Q1</accession>
<organism evidence="1 2">
    <name type="scientific">Alkalicoccus saliphilus</name>
    <dbReference type="NCBI Taxonomy" id="200989"/>
    <lineage>
        <taxon>Bacteria</taxon>
        <taxon>Bacillati</taxon>
        <taxon>Bacillota</taxon>
        <taxon>Bacilli</taxon>
        <taxon>Bacillales</taxon>
        <taxon>Bacillaceae</taxon>
        <taxon>Alkalicoccus</taxon>
    </lineage>
</organism>
<evidence type="ECO:0000313" key="2">
    <source>
        <dbReference type="Proteomes" id="UP000240509"/>
    </source>
</evidence>
<evidence type="ECO:0000313" key="1">
    <source>
        <dbReference type="EMBL" id="PTL39069.1"/>
    </source>
</evidence>
<dbReference type="AlphaFoldDB" id="A0A2T4U6Q1"/>
<proteinExistence type="predicted"/>
<keyword evidence="2" id="KW-1185">Reference proteome</keyword>
<sequence>MTHFPDLTTLVHAPRALHIKFPLGSTFGEPGRKDLQQKIVLEMLHAAETSSQEKIYSLPYRWKRD</sequence>
<reference evidence="1 2" key="1">
    <citation type="submission" date="2018-03" db="EMBL/GenBank/DDBJ databases">
        <title>Alkalicoccus saliphilus sp. nov., isolated from a mineral pool.</title>
        <authorList>
            <person name="Zhao B."/>
        </authorList>
    </citation>
    <scope>NUCLEOTIDE SEQUENCE [LARGE SCALE GENOMIC DNA]</scope>
    <source>
        <strain evidence="1 2">6AG</strain>
    </source>
</reference>
<name>A0A2T4U6Q1_9BACI</name>
<protein>
    <submittedName>
        <fullName evidence="1">Uncharacterized protein</fullName>
    </submittedName>
</protein>